<dbReference type="InterPro" id="IPR018060">
    <property type="entry name" value="HTH_AraC"/>
</dbReference>
<dbReference type="Pfam" id="PF12833">
    <property type="entry name" value="HTH_18"/>
    <property type="match status" value="1"/>
</dbReference>
<organism evidence="5 6">
    <name type="scientific">Pseudomonas chlororaphis</name>
    <dbReference type="NCBI Taxonomy" id="587753"/>
    <lineage>
        <taxon>Bacteria</taxon>
        <taxon>Pseudomonadati</taxon>
        <taxon>Pseudomonadota</taxon>
        <taxon>Gammaproteobacteria</taxon>
        <taxon>Pseudomonadales</taxon>
        <taxon>Pseudomonadaceae</taxon>
        <taxon>Pseudomonas</taxon>
    </lineage>
</organism>
<keyword evidence="2" id="KW-0238">DNA-binding</keyword>
<comment type="caution">
    <text evidence="5">The sequence shown here is derived from an EMBL/GenBank/DDBJ whole genome shotgun (WGS) entry which is preliminary data.</text>
</comment>
<dbReference type="PANTHER" id="PTHR47894:SF1">
    <property type="entry name" value="HTH-TYPE TRANSCRIPTIONAL REGULATOR VQSM"/>
    <property type="match status" value="1"/>
</dbReference>
<evidence type="ECO:0000313" key="5">
    <source>
        <dbReference type="EMBL" id="OLF53917.1"/>
    </source>
</evidence>
<dbReference type="Proteomes" id="UP000185578">
    <property type="component" value="Unassembled WGS sequence"/>
</dbReference>
<dbReference type="EMBL" id="MSCT01000010">
    <property type="protein sequence ID" value="OLF53917.1"/>
    <property type="molecule type" value="Genomic_DNA"/>
</dbReference>
<gene>
    <name evidence="5" type="ORF">BTN82_12715</name>
</gene>
<reference evidence="5 6" key="1">
    <citation type="submission" date="2016-12" db="EMBL/GenBank/DDBJ databases">
        <authorList>
            <person name="Song W.-J."/>
            <person name="Kurnit D.M."/>
        </authorList>
    </citation>
    <scope>NUCLEOTIDE SEQUENCE [LARGE SCALE GENOMIC DNA]</scope>
    <source>
        <strain evidence="5 6">PCL1601</strain>
    </source>
</reference>
<proteinExistence type="predicted"/>
<evidence type="ECO:0000256" key="3">
    <source>
        <dbReference type="ARBA" id="ARBA00023163"/>
    </source>
</evidence>
<keyword evidence="1" id="KW-0805">Transcription regulation</keyword>
<protein>
    <recommendedName>
        <fullName evidence="4">HTH araC/xylS-type domain-containing protein</fullName>
    </recommendedName>
</protein>
<evidence type="ECO:0000313" key="6">
    <source>
        <dbReference type="Proteomes" id="UP000185578"/>
    </source>
</evidence>
<accession>A0A1Q8EQ48</accession>
<evidence type="ECO:0000256" key="2">
    <source>
        <dbReference type="ARBA" id="ARBA00023125"/>
    </source>
</evidence>
<dbReference type="InterPro" id="IPR020449">
    <property type="entry name" value="Tscrpt_reg_AraC-type_HTH"/>
</dbReference>
<dbReference type="SUPFAM" id="SSF46689">
    <property type="entry name" value="Homeodomain-like"/>
    <property type="match status" value="1"/>
</dbReference>
<dbReference type="InterPro" id="IPR009057">
    <property type="entry name" value="Homeodomain-like_sf"/>
</dbReference>
<evidence type="ECO:0000259" key="4">
    <source>
        <dbReference type="PROSITE" id="PS01124"/>
    </source>
</evidence>
<feature type="domain" description="HTH araC/xylS-type" evidence="4">
    <location>
        <begin position="248"/>
        <end position="350"/>
    </location>
</feature>
<dbReference type="Gene3D" id="1.10.10.60">
    <property type="entry name" value="Homeodomain-like"/>
    <property type="match status" value="1"/>
</dbReference>
<dbReference type="GO" id="GO:0005829">
    <property type="term" value="C:cytosol"/>
    <property type="evidence" value="ECO:0007669"/>
    <property type="project" value="TreeGrafter"/>
</dbReference>
<dbReference type="GO" id="GO:0003700">
    <property type="term" value="F:DNA-binding transcription factor activity"/>
    <property type="evidence" value="ECO:0007669"/>
    <property type="project" value="InterPro"/>
</dbReference>
<dbReference type="Pfam" id="PF12625">
    <property type="entry name" value="Arabinose_bd"/>
    <property type="match status" value="1"/>
</dbReference>
<dbReference type="PRINTS" id="PR00032">
    <property type="entry name" value="HTHARAC"/>
</dbReference>
<keyword evidence="3" id="KW-0804">Transcription</keyword>
<dbReference type="PANTHER" id="PTHR47894">
    <property type="entry name" value="HTH-TYPE TRANSCRIPTIONAL REGULATOR GADX"/>
    <property type="match status" value="1"/>
</dbReference>
<dbReference type="PROSITE" id="PS01124">
    <property type="entry name" value="HTH_ARAC_FAMILY_2"/>
    <property type="match status" value="1"/>
</dbReference>
<dbReference type="GO" id="GO:0000976">
    <property type="term" value="F:transcription cis-regulatory region binding"/>
    <property type="evidence" value="ECO:0007669"/>
    <property type="project" value="TreeGrafter"/>
</dbReference>
<dbReference type="InterPro" id="IPR032687">
    <property type="entry name" value="AraC-type_N"/>
</dbReference>
<name>A0A1Q8EQ48_9PSED</name>
<evidence type="ECO:0000256" key="1">
    <source>
        <dbReference type="ARBA" id="ARBA00023015"/>
    </source>
</evidence>
<dbReference type="AlphaFoldDB" id="A0A1Q8EQ48"/>
<sequence length="350" mass="39146">MREERAVRRSIPHVEPCPFGPQRVAAIVATLAEDGIAPAAVLANSGLEEAEMRDPATRVSFRQVTAVFRNAARLATDPASALRAGARMGLTAYGMYGYGLLSSPTSSAQIEFAIKYNRVLGTPAGPVAYVREANMGIYTYDVLIASDPTSDLYRFALEFAYSAKLTLGRDLCGSEFLFDGLRAACPEPAHASLYREWFRCPVEFDCPSNEVLVDRRWSEFTARMPDPFTHESVRSLCHQLLVDLDHSGGMASLVRRTLVERMPWRFPTVDTMANELSVHPRALRRLLEHEGTTYKDLLADVRCRLAIEYLRNTRITTEEIASRLGYSDAANFRRAFSQWTGKTPSEYRGM</sequence>
<dbReference type="SMART" id="SM00342">
    <property type="entry name" value="HTH_ARAC"/>
    <property type="match status" value="1"/>
</dbReference>